<organism evidence="5 6">
    <name type="scientific">Benzoatithermus flavus</name>
    <dbReference type="NCBI Taxonomy" id="3108223"/>
    <lineage>
        <taxon>Bacteria</taxon>
        <taxon>Pseudomonadati</taxon>
        <taxon>Pseudomonadota</taxon>
        <taxon>Alphaproteobacteria</taxon>
        <taxon>Geminicoccales</taxon>
        <taxon>Geminicoccaceae</taxon>
        <taxon>Benzoatithermus</taxon>
    </lineage>
</organism>
<dbReference type="Pfam" id="PF21102">
    <property type="entry name" value="DprA_N"/>
    <property type="match status" value="1"/>
</dbReference>
<dbReference type="PANTHER" id="PTHR43022:SF1">
    <property type="entry name" value="PROTEIN SMF"/>
    <property type="match status" value="1"/>
</dbReference>
<proteinExistence type="inferred from homology"/>
<dbReference type="PANTHER" id="PTHR43022">
    <property type="entry name" value="PROTEIN SMF"/>
    <property type="match status" value="1"/>
</dbReference>
<evidence type="ECO:0000256" key="1">
    <source>
        <dbReference type="ARBA" id="ARBA00006525"/>
    </source>
</evidence>
<dbReference type="InterPro" id="IPR057666">
    <property type="entry name" value="DrpA_SLOG"/>
</dbReference>
<dbReference type="InterPro" id="IPR041614">
    <property type="entry name" value="DprA_WH"/>
</dbReference>
<comment type="similarity">
    <text evidence="1">Belongs to the DprA/Smf family.</text>
</comment>
<dbReference type="Gene3D" id="1.10.10.10">
    <property type="entry name" value="Winged helix-like DNA-binding domain superfamily/Winged helix DNA-binding domain"/>
    <property type="match status" value="1"/>
</dbReference>
<evidence type="ECO:0000259" key="3">
    <source>
        <dbReference type="Pfam" id="PF02481"/>
    </source>
</evidence>
<dbReference type="InterPro" id="IPR003488">
    <property type="entry name" value="DprA"/>
</dbReference>
<feature type="domain" description="Smf/DprA SLOG" evidence="3">
    <location>
        <begin position="77"/>
        <end position="284"/>
    </location>
</feature>
<dbReference type="SUPFAM" id="SSF102405">
    <property type="entry name" value="MCP/YpsA-like"/>
    <property type="match status" value="1"/>
</dbReference>
<evidence type="ECO:0000259" key="4">
    <source>
        <dbReference type="Pfam" id="PF17782"/>
    </source>
</evidence>
<keyword evidence="6" id="KW-1185">Reference proteome</keyword>
<dbReference type="Pfam" id="PF17782">
    <property type="entry name" value="WHD_DprA"/>
    <property type="match status" value="1"/>
</dbReference>
<dbReference type="Proteomes" id="UP001375743">
    <property type="component" value="Unassembled WGS sequence"/>
</dbReference>
<evidence type="ECO:0000313" key="5">
    <source>
        <dbReference type="EMBL" id="MEK0082687.1"/>
    </source>
</evidence>
<sequence>MPDLSPEERLAWLQLARCEGVGPIGFAALLERHGSAKAVLAALRQRTGTDGRPPRFPTQDALAAELAALKGLGGRMLAQPEEDYPALLRVLPDAPPVLAVRGDAGLLQRPAVAIVGARNASGNGRLFARALARELAEAGLVVVSGLARGIDTAAHEGALQAGGATVAVIAAGVDVAYPPENEALMARIAAEAAIVSERPLGAQARAKDFPRRNRVIAGLTFGIVVVEAAPQSGSLITARLAADYGREVMAVPGSPFDPRHKGTNQLLREGAHLVESAADVLAVLQPLVDREPPMPRQQRRARCPATAERPKAASEHPRTNPPEAPDSLAARVAQALGAEPLAVDELIRECDAPAPDVQAALLELELLGRIDRHPGNRVSLRAG</sequence>
<dbReference type="Pfam" id="PF02481">
    <property type="entry name" value="DNA_processg_A"/>
    <property type="match status" value="1"/>
</dbReference>
<gene>
    <name evidence="5" type="primary">dprA</name>
    <name evidence="5" type="ORF">U1T56_05970</name>
</gene>
<comment type="caution">
    <text evidence="5">The sequence shown here is derived from an EMBL/GenBank/DDBJ whole genome shotgun (WGS) entry which is preliminary data.</text>
</comment>
<dbReference type="Gene3D" id="3.40.50.450">
    <property type="match status" value="1"/>
</dbReference>
<dbReference type="NCBIfam" id="TIGR00732">
    <property type="entry name" value="dprA"/>
    <property type="match status" value="1"/>
</dbReference>
<name>A0ABU8XNB8_9PROT</name>
<protein>
    <submittedName>
        <fullName evidence="5">DNA-processing protein DprA</fullName>
    </submittedName>
</protein>
<dbReference type="RefSeq" id="WP_418158533.1">
    <property type="nucleotide sequence ID" value="NZ_JBBLZC010000004.1"/>
</dbReference>
<accession>A0ABU8XNB8</accession>
<reference evidence="5 6" key="1">
    <citation type="submission" date="2024-01" db="EMBL/GenBank/DDBJ databases">
        <title>Multi-omics insights into the function and evolution of sodium benzoate biodegradation pathways in Benzoatithermus flavus gen. nov., sp. nov. from hot spring.</title>
        <authorList>
            <person name="Hu C.-J."/>
            <person name="Li W.-J."/>
        </authorList>
    </citation>
    <scope>NUCLEOTIDE SEQUENCE [LARGE SCALE GENOMIC DNA]</scope>
    <source>
        <strain evidence="5 6">SYSU G07066</strain>
    </source>
</reference>
<evidence type="ECO:0000256" key="2">
    <source>
        <dbReference type="SAM" id="MobiDB-lite"/>
    </source>
</evidence>
<dbReference type="InterPro" id="IPR036388">
    <property type="entry name" value="WH-like_DNA-bd_sf"/>
</dbReference>
<feature type="compositionally biased region" description="Basic and acidic residues" evidence="2">
    <location>
        <begin position="308"/>
        <end position="318"/>
    </location>
</feature>
<feature type="domain" description="DprA winged helix" evidence="4">
    <location>
        <begin position="317"/>
        <end position="376"/>
    </location>
</feature>
<feature type="region of interest" description="Disordered" evidence="2">
    <location>
        <begin position="288"/>
        <end position="325"/>
    </location>
</feature>
<dbReference type="EMBL" id="JBBLZC010000004">
    <property type="protein sequence ID" value="MEK0082687.1"/>
    <property type="molecule type" value="Genomic_DNA"/>
</dbReference>
<evidence type="ECO:0000313" key="6">
    <source>
        <dbReference type="Proteomes" id="UP001375743"/>
    </source>
</evidence>